<sequence length="121" mass="13916">MPEQNEILTTTTELSPENKSVQTRDIIDHRQPEAFVPRELKSFLQKIEDDPTTTPTFDPSGQPQLSPSPSQNPKIVIPITRTTFIDGFKKSFDDVGHWLSVFFFREIKLKESHITFKPDDT</sequence>
<reference evidence="2 3" key="1">
    <citation type="journal article" date="2016" name="Environ. Microbiol.">
        <title>Genomic resolution of a cold subsurface aquifer community provides metabolic insights for novel microbes adapted to high CO concentrations.</title>
        <authorList>
            <person name="Probst A.J."/>
            <person name="Castelle C.J."/>
            <person name="Singh A."/>
            <person name="Brown C.T."/>
            <person name="Anantharaman K."/>
            <person name="Sharon I."/>
            <person name="Hug L.A."/>
            <person name="Burstein D."/>
            <person name="Emerson J.B."/>
            <person name="Thomas B.C."/>
            <person name="Banfield J.F."/>
        </authorList>
    </citation>
    <scope>NUCLEOTIDE SEQUENCE [LARGE SCALE GENOMIC DNA]</scope>
    <source>
        <strain evidence="2">CG2_30_35_20</strain>
    </source>
</reference>
<organism evidence="2 3">
    <name type="scientific">Candidatus Shapirobacteria bacterium CG2_30_35_20</name>
    <dbReference type="NCBI Taxonomy" id="1805376"/>
    <lineage>
        <taxon>Bacteria</taxon>
        <taxon>Candidatus Shapironibacteriota</taxon>
    </lineage>
</organism>
<accession>A0A1J5HNW6</accession>
<feature type="region of interest" description="Disordered" evidence="1">
    <location>
        <begin position="1"/>
        <end position="24"/>
    </location>
</feature>
<evidence type="ECO:0000256" key="1">
    <source>
        <dbReference type="SAM" id="MobiDB-lite"/>
    </source>
</evidence>
<dbReference type="Proteomes" id="UP000182344">
    <property type="component" value="Unassembled WGS sequence"/>
</dbReference>
<name>A0A1J5HNW6_9BACT</name>
<comment type="caution">
    <text evidence="2">The sequence shown here is derived from an EMBL/GenBank/DDBJ whole genome shotgun (WGS) entry which is preliminary data.</text>
</comment>
<dbReference type="EMBL" id="MNZO01000033">
    <property type="protein sequence ID" value="OIP87021.1"/>
    <property type="molecule type" value="Genomic_DNA"/>
</dbReference>
<evidence type="ECO:0000313" key="3">
    <source>
        <dbReference type="Proteomes" id="UP000182344"/>
    </source>
</evidence>
<evidence type="ECO:0000313" key="2">
    <source>
        <dbReference type="EMBL" id="OIP87021.1"/>
    </source>
</evidence>
<feature type="compositionally biased region" description="Polar residues" evidence="1">
    <location>
        <begin position="1"/>
        <end position="23"/>
    </location>
</feature>
<protein>
    <submittedName>
        <fullName evidence="2">Uncharacterized protein</fullName>
    </submittedName>
</protein>
<feature type="region of interest" description="Disordered" evidence="1">
    <location>
        <begin position="47"/>
        <end position="74"/>
    </location>
</feature>
<proteinExistence type="predicted"/>
<feature type="compositionally biased region" description="Low complexity" evidence="1">
    <location>
        <begin position="52"/>
        <end position="71"/>
    </location>
</feature>
<dbReference type="AlphaFoldDB" id="A0A1J5HNW6"/>
<gene>
    <name evidence="2" type="ORF">AUK05_02250</name>
</gene>